<sequence length="235" mass="26619">MDHFNELYGNFEALICAKHLATMVTLHQPSSFTITARAMSAIYIHFGVGMRLCYALTVMSGDKRAMDKGFYYMFLFPEISFHFSHAIFSSPSLLPERSNGFRGRNAPSLRAACALCVHFALLAKGPSTLRCEICVRFTTPFGCPYRSQNRRRPRYACSHTNIDEEDAEEERGSRGRLAVLRAASLPPTYSLPSAARRTKESIVYWLANSPFPRLWITLLRTVSTFNSIIPRFLQS</sequence>
<protein>
    <submittedName>
        <fullName evidence="1">Uncharacterized protein</fullName>
    </submittedName>
</protein>
<dbReference type="Proteomes" id="UP000799755">
    <property type="component" value="Unassembled WGS sequence"/>
</dbReference>
<evidence type="ECO:0000313" key="2">
    <source>
        <dbReference type="Proteomes" id="UP000799755"/>
    </source>
</evidence>
<proteinExistence type="predicted"/>
<gene>
    <name evidence="1" type="ORF">BDR25DRAFT_361383</name>
</gene>
<comment type="caution">
    <text evidence="1">The sequence shown here is derived from an EMBL/GenBank/DDBJ whole genome shotgun (WGS) entry which is preliminary data.</text>
</comment>
<keyword evidence="2" id="KW-1185">Reference proteome</keyword>
<accession>A0ACB6QD61</accession>
<dbReference type="EMBL" id="MU003535">
    <property type="protein sequence ID" value="KAF2464543.1"/>
    <property type="molecule type" value="Genomic_DNA"/>
</dbReference>
<evidence type="ECO:0000313" key="1">
    <source>
        <dbReference type="EMBL" id="KAF2464543.1"/>
    </source>
</evidence>
<organism evidence="1 2">
    <name type="scientific">Lindgomyces ingoldianus</name>
    <dbReference type="NCBI Taxonomy" id="673940"/>
    <lineage>
        <taxon>Eukaryota</taxon>
        <taxon>Fungi</taxon>
        <taxon>Dikarya</taxon>
        <taxon>Ascomycota</taxon>
        <taxon>Pezizomycotina</taxon>
        <taxon>Dothideomycetes</taxon>
        <taxon>Pleosporomycetidae</taxon>
        <taxon>Pleosporales</taxon>
        <taxon>Lindgomycetaceae</taxon>
        <taxon>Lindgomyces</taxon>
    </lineage>
</organism>
<name>A0ACB6QD61_9PLEO</name>
<reference evidence="1" key="1">
    <citation type="journal article" date="2020" name="Stud. Mycol.">
        <title>101 Dothideomycetes genomes: a test case for predicting lifestyles and emergence of pathogens.</title>
        <authorList>
            <person name="Haridas S."/>
            <person name="Albert R."/>
            <person name="Binder M."/>
            <person name="Bloem J."/>
            <person name="Labutti K."/>
            <person name="Salamov A."/>
            <person name="Andreopoulos B."/>
            <person name="Baker S."/>
            <person name="Barry K."/>
            <person name="Bills G."/>
            <person name="Bluhm B."/>
            <person name="Cannon C."/>
            <person name="Castanera R."/>
            <person name="Culley D."/>
            <person name="Daum C."/>
            <person name="Ezra D."/>
            <person name="Gonzalez J."/>
            <person name="Henrissat B."/>
            <person name="Kuo A."/>
            <person name="Liang C."/>
            <person name="Lipzen A."/>
            <person name="Lutzoni F."/>
            <person name="Magnuson J."/>
            <person name="Mondo S."/>
            <person name="Nolan M."/>
            <person name="Ohm R."/>
            <person name="Pangilinan J."/>
            <person name="Park H.-J."/>
            <person name="Ramirez L."/>
            <person name="Alfaro M."/>
            <person name="Sun H."/>
            <person name="Tritt A."/>
            <person name="Yoshinaga Y."/>
            <person name="Zwiers L.-H."/>
            <person name="Turgeon B."/>
            <person name="Goodwin S."/>
            <person name="Spatafora J."/>
            <person name="Crous P."/>
            <person name="Grigoriev I."/>
        </authorList>
    </citation>
    <scope>NUCLEOTIDE SEQUENCE</scope>
    <source>
        <strain evidence="1">ATCC 200398</strain>
    </source>
</reference>